<evidence type="ECO:0000256" key="1">
    <source>
        <dbReference type="SAM" id="MobiDB-lite"/>
    </source>
</evidence>
<evidence type="ECO:0000313" key="2">
    <source>
        <dbReference type="EMBL" id="PSK88717.1"/>
    </source>
</evidence>
<evidence type="ECO:0000313" key="3">
    <source>
        <dbReference type="Proteomes" id="UP000240542"/>
    </source>
</evidence>
<feature type="compositionally biased region" description="Basic and acidic residues" evidence="1">
    <location>
        <begin position="13"/>
        <end position="47"/>
    </location>
</feature>
<proteinExistence type="predicted"/>
<dbReference type="OrthoDB" id="2107301at201174"/>
<dbReference type="AlphaFoldDB" id="A0A2P8CUT3"/>
<dbReference type="EMBL" id="PYGA01000029">
    <property type="protein sequence ID" value="PSK88717.1"/>
    <property type="molecule type" value="Genomic_DNA"/>
</dbReference>
<dbReference type="Proteomes" id="UP000240542">
    <property type="component" value="Unassembled WGS sequence"/>
</dbReference>
<accession>A0A2P8CUT3</accession>
<sequence>MSTSVPKGGWPETRAELARRHGVSESTVKRALDTAAARHSEEPDRNEPPPQPVNPGAVRNLRWLPSEFDPWWRNRRRRGRPPKES</sequence>
<keyword evidence="3" id="KW-1185">Reference proteome</keyword>
<organism evidence="2 3">
    <name type="scientific">Murinocardiopsis flavida</name>
    <dbReference type="NCBI Taxonomy" id="645275"/>
    <lineage>
        <taxon>Bacteria</taxon>
        <taxon>Bacillati</taxon>
        <taxon>Actinomycetota</taxon>
        <taxon>Actinomycetes</taxon>
        <taxon>Streptosporangiales</taxon>
        <taxon>Nocardiopsidaceae</taxon>
        <taxon>Murinocardiopsis</taxon>
    </lineage>
</organism>
<feature type="region of interest" description="Disordered" evidence="1">
    <location>
        <begin position="1"/>
        <end position="60"/>
    </location>
</feature>
<protein>
    <submittedName>
        <fullName evidence="2">Uncharacterized protein</fullName>
    </submittedName>
</protein>
<gene>
    <name evidence="2" type="ORF">CLV63_1293</name>
</gene>
<dbReference type="RefSeq" id="WP_106586376.1">
    <property type="nucleotide sequence ID" value="NZ_PYGA01000029.1"/>
</dbReference>
<name>A0A2P8CUT3_9ACTN</name>
<comment type="caution">
    <text evidence="2">The sequence shown here is derived from an EMBL/GenBank/DDBJ whole genome shotgun (WGS) entry which is preliminary data.</text>
</comment>
<reference evidence="2 3" key="1">
    <citation type="submission" date="2018-03" db="EMBL/GenBank/DDBJ databases">
        <title>Genomic Encyclopedia of Archaeal and Bacterial Type Strains, Phase II (KMG-II): from individual species to whole genera.</title>
        <authorList>
            <person name="Goeker M."/>
        </authorList>
    </citation>
    <scope>NUCLEOTIDE SEQUENCE [LARGE SCALE GENOMIC DNA]</scope>
    <source>
        <strain evidence="2 3">DSM 45312</strain>
    </source>
</reference>